<keyword evidence="1" id="KW-0238">DNA-binding</keyword>
<dbReference type="RefSeq" id="WP_189570235.1">
    <property type="nucleotide sequence ID" value="NZ_BMXU01000001.1"/>
</dbReference>
<evidence type="ECO:0000256" key="1">
    <source>
        <dbReference type="ARBA" id="ARBA00023125"/>
    </source>
</evidence>
<dbReference type="SUPFAM" id="SSF53041">
    <property type="entry name" value="Resolvase-like"/>
    <property type="match status" value="1"/>
</dbReference>
<gene>
    <name evidence="4" type="ORF">ACFONP_05535</name>
</gene>
<dbReference type="Pfam" id="PF00239">
    <property type="entry name" value="Resolvase"/>
    <property type="match status" value="1"/>
</dbReference>
<dbReference type="InterPro" id="IPR011109">
    <property type="entry name" value="DNA_bind_recombinase_dom"/>
</dbReference>
<dbReference type="Proteomes" id="UP001595607">
    <property type="component" value="Unassembled WGS sequence"/>
</dbReference>
<dbReference type="CDD" id="cd00338">
    <property type="entry name" value="Ser_Recombinase"/>
    <property type="match status" value="1"/>
</dbReference>
<accession>A0ABV7M9Y4</accession>
<reference evidence="5" key="1">
    <citation type="journal article" date="2019" name="Int. J. Syst. Evol. Microbiol.">
        <title>The Global Catalogue of Microorganisms (GCM) 10K type strain sequencing project: providing services to taxonomists for standard genome sequencing and annotation.</title>
        <authorList>
            <consortium name="The Broad Institute Genomics Platform"/>
            <consortium name="The Broad Institute Genome Sequencing Center for Infectious Disease"/>
            <person name="Wu L."/>
            <person name="Ma J."/>
        </authorList>
    </citation>
    <scope>NUCLEOTIDE SEQUENCE [LARGE SCALE GENOMIC DNA]</scope>
    <source>
        <strain evidence="5">KCTC 22245</strain>
    </source>
</reference>
<evidence type="ECO:0000256" key="2">
    <source>
        <dbReference type="ARBA" id="ARBA00023172"/>
    </source>
</evidence>
<proteinExistence type="predicted"/>
<evidence type="ECO:0000313" key="5">
    <source>
        <dbReference type="Proteomes" id="UP001595607"/>
    </source>
</evidence>
<protein>
    <submittedName>
        <fullName evidence="4">Recombinase family protein</fullName>
    </submittedName>
</protein>
<feature type="domain" description="Resolvase/invertase-type recombinase catalytic" evidence="3">
    <location>
        <begin position="3"/>
        <end position="144"/>
    </location>
</feature>
<dbReference type="InterPro" id="IPR050639">
    <property type="entry name" value="SSR_resolvase"/>
</dbReference>
<keyword evidence="5" id="KW-1185">Reference proteome</keyword>
<dbReference type="InterPro" id="IPR036162">
    <property type="entry name" value="Resolvase-like_N_sf"/>
</dbReference>
<dbReference type="InterPro" id="IPR006119">
    <property type="entry name" value="Resolv_N"/>
</dbReference>
<evidence type="ECO:0000313" key="4">
    <source>
        <dbReference type="EMBL" id="MFC3302191.1"/>
    </source>
</evidence>
<dbReference type="PROSITE" id="PS51736">
    <property type="entry name" value="RECOMBINASES_3"/>
    <property type="match status" value="1"/>
</dbReference>
<dbReference type="SMART" id="SM00857">
    <property type="entry name" value="Resolvase"/>
    <property type="match status" value="1"/>
</dbReference>
<dbReference type="PANTHER" id="PTHR30461:SF2">
    <property type="entry name" value="SERINE RECOMBINASE PINE-RELATED"/>
    <property type="match status" value="1"/>
</dbReference>
<dbReference type="PANTHER" id="PTHR30461">
    <property type="entry name" value="DNA-INVERTASE FROM LAMBDOID PROPHAGE"/>
    <property type="match status" value="1"/>
</dbReference>
<keyword evidence="2" id="KW-0233">DNA recombination</keyword>
<comment type="caution">
    <text evidence="4">The sequence shown here is derived from an EMBL/GenBank/DDBJ whole genome shotgun (WGS) entry which is preliminary data.</text>
</comment>
<sequence length="219" mass="24451">MQRYVIYTRVSTDRQGQSGHGLAAQERDISLFLETYSEEPWEIIGEFQDVESGKHDDRPELAKALDLVRRTPGSELLVSKLDRLSRKVSFIASLIEDKRVRFRVASMPYADTFQLHIYSALAEQEREFISKRTKAALAEAKARGVKLGGDRGSLREANEAARASADVFARKVGPMIVPMRNQGMSLGKIAEALNEAGQPTSRDGRWTAKAVSRVLDRVS</sequence>
<dbReference type="Pfam" id="PF07508">
    <property type="entry name" value="Recombinase"/>
    <property type="match status" value="1"/>
</dbReference>
<dbReference type="Gene3D" id="3.40.50.1390">
    <property type="entry name" value="Resolvase, N-terminal catalytic domain"/>
    <property type="match status" value="1"/>
</dbReference>
<evidence type="ECO:0000259" key="3">
    <source>
        <dbReference type="PROSITE" id="PS51736"/>
    </source>
</evidence>
<name>A0ABV7M9Y4_9PROT</name>
<organism evidence="4 5">
    <name type="scientific">Parvularcula lutaonensis</name>
    <dbReference type="NCBI Taxonomy" id="491923"/>
    <lineage>
        <taxon>Bacteria</taxon>
        <taxon>Pseudomonadati</taxon>
        <taxon>Pseudomonadota</taxon>
        <taxon>Alphaproteobacteria</taxon>
        <taxon>Parvularculales</taxon>
        <taxon>Parvularculaceae</taxon>
        <taxon>Parvularcula</taxon>
    </lineage>
</organism>
<dbReference type="EMBL" id="JBHRVA010000002">
    <property type="protein sequence ID" value="MFC3302191.1"/>
    <property type="molecule type" value="Genomic_DNA"/>
</dbReference>